<comment type="caution">
    <text evidence="3">The sequence shown here is derived from an EMBL/GenBank/DDBJ whole genome shotgun (WGS) entry which is preliminary data.</text>
</comment>
<dbReference type="PANTHER" id="PTHR47977">
    <property type="entry name" value="RAS-RELATED PROTEIN RAB"/>
    <property type="match status" value="1"/>
</dbReference>
<accession>X1I6C7</accession>
<dbReference type="SMART" id="SM00175">
    <property type="entry name" value="RAB"/>
    <property type="match status" value="1"/>
</dbReference>
<keyword evidence="1" id="KW-0547">Nucleotide-binding</keyword>
<dbReference type="Gene3D" id="3.40.50.300">
    <property type="entry name" value="P-loop containing nucleotide triphosphate hydrolases"/>
    <property type="match status" value="1"/>
</dbReference>
<evidence type="ECO:0008006" key="4">
    <source>
        <dbReference type="Google" id="ProtNLM"/>
    </source>
</evidence>
<dbReference type="SMART" id="SM00173">
    <property type="entry name" value="RAS"/>
    <property type="match status" value="1"/>
</dbReference>
<evidence type="ECO:0000256" key="1">
    <source>
        <dbReference type="ARBA" id="ARBA00022741"/>
    </source>
</evidence>
<dbReference type="PRINTS" id="PR00449">
    <property type="entry name" value="RASTRNSFRMNG"/>
</dbReference>
<dbReference type="InterPro" id="IPR001806">
    <property type="entry name" value="Small_GTPase"/>
</dbReference>
<dbReference type="Pfam" id="PF00071">
    <property type="entry name" value="Ras"/>
    <property type="match status" value="1"/>
</dbReference>
<dbReference type="GO" id="GO:0003924">
    <property type="term" value="F:GTPase activity"/>
    <property type="evidence" value="ECO:0007669"/>
    <property type="project" value="InterPro"/>
</dbReference>
<dbReference type="AlphaFoldDB" id="X1I6C7"/>
<dbReference type="NCBIfam" id="TIGR00231">
    <property type="entry name" value="small_GTP"/>
    <property type="match status" value="1"/>
</dbReference>
<proteinExistence type="predicted"/>
<dbReference type="SUPFAM" id="SSF52540">
    <property type="entry name" value="P-loop containing nucleoside triphosphate hydrolases"/>
    <property type="match status" value="1"/>
</dbReference>
<dbReference type="PROSITE" id="PS51419">
    <property type="entry name" value="RAB"/>
    <property type="match status" value="1"/>
</dbReference>
<feature type="non-terminal residue" evidence="3">
    <location>
        <position position="1"/>
    </location>
</feature>
<evidence type="ECO:0000313" key="3">
    <source>
        <dbReference type="EMBL" id="GAH53108.1"/>
    </source>
</evidence>
<dbReference type="InterPro" id="IPR005225">
    <property type="entry name" value="Small_GTP-bd"/>
</dbReference>
<protein>
    <recommendedName>
        <fullName evidence="4">Tr-type G domain-containing protein</fullName>
    </recommendedName>
</protein>
<dbReference type="EMBL" id="BARU01018152">
    <property type="protein sequence ID" value="GAH53108.1"/>
    <property type="molecule type" value="Genomic_DNA"/>
</dbReference>
<organism evidence="3">
    <name type="scientific">marine sediment metagenome</name>
    <dbReference type="NCBI Taxonomy" id="412755"/>
    <lineage>
        <taxon>unclassified sequences</taxon>
        <taxon>metagenomes</taxon>
        <taxon>ecological metagenomes</taxon>
    </lineage>
</organism>
<dbReference type="GO" id="GO:0005525">
    <property type="term" value="F:GTP binding"/>
    <property type="evidence" value="ECO:0007669"/>
    <property type="project" value="UniProtKB-KW"/>
</dbReference>
<dbReference type="SMART" id="SM00174">
    <property type="entry name" value="RHO"/>
    <property type="match status" value="1"/>
</dbReference>
<dbReference type="InterPro" id="IPR027417">
    <property type="entry name" value="P-loop_NTPase"/>
</dbReference>
<evidence type="ECO:0000256" key="2">
    <source>
        <dbReference type="ARBA" id="ARBA00023134"/>
    </source>
</evidence>
<sequence length="119" mass="13599">DIAGQVDFNFLRTSFYNKSDAVIIIYSLEDNDLGKKSFNHIVDWYTEVSKYCCEIPVVIFANKIDLVDGNNFDDSKIQKLVDKHDFLGFYMTSAKTGAGVNEAFNAIIKKLYYTYKPLS</sequence>
<reference evidence="3" key="1">
    <citation type="journal article" date="2014" name="Front. Microbiol.">
        <title>High frequency of phylogenetically diverse reductive dehalogenase-homologous genes in deep subseafloor sedimentary metagenomes.</title>
        <authorList>
            <person name="Kawai M."/>
            <person name="Futagami T."/>
            <person name="Toyoda A."/>
            <person name="Takaki Y."/>
            <person name="Nishi S."/>
            <person name="Hori S."/>
            <person name="Arai W."/>
            <person name="Tsubouchi T."/>
            <person name="Morono Y."/>
            <person name="Uchiyama I."/>
            <person name="Ito T."/>
            <person name="Fujiyama A."/>
            <person name="Inagaki F."/>
            <person name="Takami H."/>
        </authorList>
    </citation>
    <scope>NUCLEOTIDE SEQUENCE</scope>
    <source>
        <strain evidence="3">Expedition CK06-06</strain>
    </source>
</reference>
<gene>
    <name evidence="3" type="ORF">S03H2_30031</name>
</gene>
<keyword evidence="2" id="KW-0342">GTP-binding</keyword>
<dbReference type="InterPro" id="IPR050227">
    <property type="entry name" value="Rab"/>
</dbReference>
<name>X1I6C7_9ZZZZ</name>